<dbReference type="OrthoDB" id="1046782at2759"/>
<reference evidence="2 3" key="1">
    <citation type="journal article" date="2020" name="ISME J.">
        <title>Uncovering the hidden diversity of litter-decomposition mechanisms in mushroom-forming fungi.</title>
        <authorList>
            <person name="Floudas D."/>
            <person name="Bentzer J."/>
            <person name="Ahren D."/>
            <person name="Johansson T."/>
            <person name="Persson P."/>
            <person name="Tunlid A."/>
        </authorList>
    </citation>
    <scope>NUCLEOTIDE SEQUENCE [LARGE SCALE GENOMIC DNA]</scope>
    <source>
        <strain evidence="2 3">CBS 101986</strain>
    </source>
</reference>
<dbReference type="EMBL" id="JAACJJ010000001">
    <property type="protein sequence ID" value="KAF5330866.1"/>
    <property type="molecule type" value="Genomic_DNA"/>
</dbReference>
<feature type="domain" description="Rhamnogalacturonase A/B/Epimerase-like pectate lyase" evidence="1">
    <location>
        <begin position="522"/>
        <end position="584"/>
    </location>
</feature>
<dbReference type="InterPro" id="IPR039279">
    <property type="entry name" value="QRT3-like"/>
</dbReference>
<dbReference type="PANTHER" id="PTHR33928">
    <property type="entry name" value="POLYGALACTURONASE QRT3"/>
    <property type="match status" value="1"/>
</dbReference>
<dbReference type="SUPFAM" id="SSF51126">
    <property type="entry name" value="Pectin lyase-like"/>
    <property type="match status" value="2"/>
</dbReference>
<proteinExistence type="predicted"/>
<dbReference type="InterPro" id="IPR012334">
    <property type="entry name" value="Pectin_lyas_fold"/>
</dbReference>
<comment type="caution">
    <text evidence="2">The sequence shown here is derived from an EMBL/GenBank/DDBJ whole genome shotgun (WGS) entry which is preliminary data.</text>
</comment>
<dbReference type="InterPro" id="IPR024535">
    <property type="entry name" value="RHGA/B-epi-like_pectate_lyase"/>
</dbReference>
<dbReference type="CDD" id="cd23668">
    <property type="entry name" value="GH55_beta13glucanase-like"/>
    <property type="match status" value="1"/>
</dbReference>
<accession>A0A8H5FBK7</accession>
<feature type="domain" description="Rhamnogalacturonase A/B/Epimerase-like pectate lyase" evidence="1">
    <location>
        <begin position="178"/>
        <end position="401"/>
    </location>
</feature>
<gene>
    <name evidence="2" type="ORF">D9619_005866</name>
</gene>
<organism evidence="2 3">
    <name type="scientific">Psilocybe cf. subviscida</name>
    <dbReference type="NCBI Taxonomy" id="2480587"/>
    <lineage>
        <taxon>Eukaryota</taxon>
        <taxon>Fungi</taxon>
        <taxon>Dikarya</taxon>
        <taxon>Basidiomycota</taxon>
        <taxon>Agaricomycotina</taxon>
        <taxon>Agaricomycetes</taxon>
        <taxon>Agaricomycetidae</taxon>
        <taxon>Agaricales</taxon>
        <taxon>Agaricineae</taxon>
        <taxon>Strophariaceae</taxon>
        <taxon>Psilocybe</taxon>
    </lineage>
</organism>
<dbReference type="AlphaFoldDB" id="A0A8H5FBK7"/>
<sequence>MDSNISLMSLSRLQFFLPDVCLSTPINESMSFLSAKTPGPFSHRFSSSHHLSYLLHLLAAARSSFSIGAPGPLCTSNVYVCPGDSVCVPSYKHVKETSSQLFSPVLLTAPERVNSPMYFLFSALLLSGLTALVSALGTQCTTPLGAGLAAPSDPFWMQTIKHQGISAFNPSPDTYEVFRNVKDFGAVGDGVTDDTAAINAAITAGTRCGLGTCQSSTLTPAVVYFPQGTYVISAPLIAYYYTQLIGDARALPTILAAPTFNGIALIDANPYIANGQFYHETLNFFRSVRNLVLDLRQIPAANSVNGLHWQVSQATSLMNIVIHLSTDPSTNHQGMFMENGSGGYMGDMIVNGGKVGLWVGNQQFTVRNVTINNAQTGILMVWNWGWTFQSVNMNSCGIGFDVNQGAGHVGIIDAVVTDTPIAVRTAIPSTTLQGSIVLNNMKLINSAVAVGIASDSSTLLAGGTTTIPSWGQGNAYHGTNPTGTYTQGPIANAHKPSVLLDSAGKIFGRTHPQYADYAPSQFVSVRDHGATGDGHTDDTTAIKDVFRKFAGCKIIFFDAGTYIVSSTITIPAGTKVVGEAWTTIAGKGPAFSSQLRPTPVIQVGKFGSVGTMEITDMLFTTVGSAAGAVVVEWNIKQSSQGAAGMWDSHIRLAGADGSNLQETQCPKDGSGGVSNCFAAYLALHLTPLSSAYLEGTWVWLADHNLDGDGVTQITVYSGRGILSQSQGPVWLIGTAEHHVLYQYNLVGARNHYLGLIQTETPYYQPQPKPPAPFFTNLLIGDPIISPSQPAAWGLRVAASFDVIVFGAGLYSFFQNYDSTCETTNSCQNQIATVDSISKVTIYGLSTVASTYQLSVNNHGVINQSSNSNGFESTVTVWSKN</sequence>
<name>A0A8H5FBK7_9AGAR</name>
<evidence type="ECO:0000313" key="3">
    <source>
        <dbReference type="Proteomes" id="UP000567179"/>
    </source>
</evidence>
<evidence type="ECO:0000259" key="1">
    <source>
        <dbReference type="Pfam" id="PF12708"/>
    </source>
</evidence>
<protein>
    <recommendedName>
        <fullName evidence="1">Rhamnogalacturonase A/B/Epimerase-like pectate lyase domain-containing protein</fullName>
    </recommendedName>
</protein>
<keyword evidence="3" id="KW-1185">Reference proteome</keyword>
<dbReference type="PANTHER" id="PTHR33928:SF2">
    <property type="entry name" value="PECTATE LYASE SUPERFAMILY PROTEIN DOMAIN-CONTAINING PROTEIN-RELATED"/>
    <property type="match status" value="1"/>
</dbReference>
<evidence type="ECO:0000313" key="2">
    <source>
        <dbReference type="EMBL" id="KAF5330866.1"/>
    </source>
</evidence>
<dbReference type="GO" id="GO:0004650">
    <property type="term" value="F:polygalacturonase activity"/>
    <property type="evidence" value="ECO:0007669"/>
    <property type="project" value="InterPro"/>
</dbReference>
<dbReference type="Pfam" id="PF12708">
    <property type="entry name" value="Pect-lyase_RHGA_epim"/>
    <property type="match status" value="2"/>
</dbReference>
<dbReference type="InterPro" id="IPR011050">
    <property type="entry name" value="Pectin_lyase_fold/virulence"/>
</dbReference>
<dbReference type="Gene3D" id="2.160.20.10">
    <property type="entry name" value="Single-stranded right-handed beta-helix, Pectin lyase-like"/>
    <property type="match status" value="2"/>
</dbReference>
<dbReference type="Proteomes" id="UP000567179">
    <property type="component" value="Unassembled WGS sequence"/>
</dbReference>